<evidence type="ECO:0000313" key="2">
    <source>
        <dbReference type="EMBL" id="OQX90090.1"/>
    </source>
</evidence>
<dbReference type="PANTHER" id="PTHR30548">
    <property type="entry name" value="2-HYDROXYGLUTARYL-COA DEHYDRATASE, D-COMPONENT-RELATED"/>
    <property type="match status" value="1"/>
</dbReference>
<dbReference type="Pfam" id="PF06050">
    <property type="entry name" value="HGD-D"/>
    <property type="match status" value="1"/>
</dbReference>
<dbReference type="PANTHER" id="PTHR30548:SF3">
    <property type="entry name" value="2-HYDROXYACYL-COA DEHYDRATASE"/>
    <property type="match status" value="1"/>
</dbReference>
<sequence>MSGSKVGITTTLPVEVIFSAGMVPVDLNNMFIGREDAYQMVEGAEAVGYPRSFCAWVKGIYSVVLDEGIETVVGVVQGDCANTHALMETLKDEGVEIIPFAYPYDRSYEKLALEIECFASRLGTSIDDAERWKTKLDVIRSMVLVIEEANIDRRFLPASEVNQLLLSTSDMEGNVESFKARVEGALKATERDAPKRSGPRIGVVGIPPIFTDFYEYIEGELGLECVYIEVARQFALPFGGDDIVEAYRRYTYPYGIFARLEDIEREVARRAINGIIHYVQGFCFRQVETMILRRRLELPILQIEGDRPGTLDERTKLHLESFAEMLS</sequence>
<comment type="caution">
    <text evidence="2">The sequence shown here is derived from an EMBL/GenBank/DDBJ whole genome shotgun (WGS) entry which is preliminary data.</text>
</comment>
<organism evidence="2 3">
    <name type="scientific">Candidatus Coatesbacteria bacterium 4484_99</name>
    <dbReference type="NCBI Taxonomy" id="1970774"/>
    <lineage>
        <taxon>Bacteria</taxon>
        <taxon>Candidatus Coatesiibacteriota</taxon>
    </lineage>
</organism>
<dbReference type="AlphaFoldDB" id="A0A1W9S1C1"/>
<comment type="similarity">
    <text evidence="1">Belongs to the FldB/FldC dehydratase alpha/beta subunit family.</text>
</comment>
<accession>A0A1W9S1C1</accession>
<proteinExistence type="inferred from homology"/>
<dbReference type="Proteomes" id="UP000192611">
    <property type="component" value="Unassembled WGS sequence"/>
</dbReference>
<dbReference type="Gene3D" id="3.40.50.11900">
    <property type="match status" value="1"/>
</dbReference>
<evidence type="ECO:0000256" key="1">
    <source>
        <dbReference type="ARBA" id="ARBA00005806"/>
    </source>
</evidence>
<dbReference type="Gene3D" id="3.40.50.11890">
    <property type="match status" value="1"/>
</dbReference>
<reference evidence="3" key="1">
    <citation type="submission" date="2017-03" db="EMBL/GenBank/DDBJ databases">
        <title>Novel pathways for hydrocarbon cycling and metabolic interdependencies in hydrothermal sediment communities.</title>
        <authorList>
            <person name="Dombrowski N."/>
            <person name="Seitz K."/>
            <person name="Teske A."/>
            <person name="Baker B."/>
        </authorList>
    </citation>
    <scope>NUCLEOTIDE SEQUENCE [LARGE SCALE GENOMIC DNA]</scope>
</reference>
<dbReference type="InterPro" id="IPR010327">
    <property type="entry name" value="FldB/FldC_alpha/beta"/>
</dbReference>
<protein>
    <submittedName>
        <fullName evidence="2">2-hydroxyglutaryl-CoA dehydratase</fullName>
    </submittedName>
</protein>
<name>A0A1W9S1C1_9BACT</name>
<evidence type="ECO:0000313" key="3">
    <source>
        <dbReference type="Proteomes" id="UP000192611"/>
    </source>
</evidence>
<dbReference type="EMBL" id="NATQ01000104">
    <property type="protein sequence ID" value="OQX90090.1"/>
    <property type="molecule type" value="Genomic_DNA"/>
</dbReference>
<gene>
    <name evidence="2" type="ORF">B6D57_04970</name>
</gene>